<name>A0ABQ6IX65_9MICO</name>
<keyword evidence="3" id="KW-1185">Reference proteome</keyword>
<accession>A0ABQ6IX65</accession>
<dbReference type="Pfam" id="PF18845">
    <property type="entry name" value="baeRF_family3"/>
    <property type="match status" value="1"/>
</dbReference>
<feature type="region of interest" description="Disordered" evidence="1">
    <location>
        <begin position="173"/>
        <end position="195"/>
    </location>
</feature>
<comment type="caution">
    <text evidence="2">The sequence shown here is derived from an EMBL/GenBank/DDBJ whole genome shotgun (WGS) entry which is preliminary data.</text>
</comment>
<dbReference type="RefSeq" id="WP_284305194.1">
    <property type="nucleotide sequence ID" value="NZ_BSUO01000001.1"/>
</dbReference>
<reference evidence="3" key="1">
    <citation type="journal article" date="2019" name="Int. J. Syst. Evol. Microbiol.">
        <title>The Global Catalogue of Microorganisms (GCM) 10K type strain sequencing project: providing services to taxonomists for standard genome sequencing and annotation.</title>
        <authorList>
            <consortium name="The Broad Institute Genomics Platform"/>
            <consortium name="The Broad Institute Genome Sequencing Center for Infectious Disease"/>
            <person name="Wu L."/>
            <person name="Ma J."/>
        </authorList>
    </citation>
    <scope>NUCLEOTIDE SEQUENCE [LARGE SCALE GENOMIC DNA]</scope>
    <source>
        <strain evidence="3">NBRC 113072</strain>
    </source>
</reference>
<sequence length="373" mass="40052">MTVTEYTDQVDAPTPETLKELCGRSAPWVSIYLPTRRDNSDPHADALRLRGLIDEAAAKLSELDTIAPSDEERLLAPLRALVDDRLFWGEQADGLALLAGLDGHHVFRVPLSPQAQVHVGALPHLAPLVPVAFGDEEFVLLAMSQKAVRLFSGRRDSIHELELGPVPDSLEGMERQHAREQELQHQHEPRPGAGGGVAAFHGHGGSEVSEVMVDKFVHEVATTLRSRIGASTRTPVVLAAVSEYLPKLQATNALPTLVDDVVAGNPDAASAADLLERAWPVVADAVAAPAARYTEEVAERRGAGTAVTDPAEIARMGAEGRIATLLLREGAQLDDHEIARLDEAVCAALATSAELHTVHELPEDAPYAALLRW</sequence>
<dbReference type="EMBL" id="BSUO01000001">
    <property type="protein sequence ID" value="GMA41656.1"/>
    <property type="molecule type" value="Genomic_DNA"/>
</dbReference>
<evidence type="ECO:0000313" key="3">
    <source>
        <dbReference type="Proteomes" id="UP001157126"/>
    </source>
</evidence>
<proteinExistence type="predicted"/>
<organism evidence="2 3">
    <name type="scientific">Mobilicoccus caccae</name>
    <dbReference type="NCBI Taxonomy" id="1859295"/>
    <lineage>
        <taxon>Bacteria</taxon>
        <taxon>Bacillati</taxon>
        <taxon>Actinomycetota</taxon>
        <taxon>Actinomycetes</taxon>
        <taxon>Micrococcales</taxon>
        <taxon>Dermatophilaceae</taxon>
        <taxon>Mobilicoccus</taxon>
    </lineage>
</organism>
<gene>
    <name evidence="2" type="ORF">GCM10025883_37010</name>
</gene>
<dbReference type="Proteomes" id="UP001157126">
    <property type="component" value="Unassembled WGS sequence"/>
</dbReference>
<feature type="compositionally biased region" description="Basic and acidic residues" evidence="1">
    <location>
        <begin position="173"/>
        <end position="190"/>
    </location>
</feature>
<evidence type="ECO:0000256" key="1">
    <source>
        <dbReference type="SAM" id="MobiDB-lite"/>
    </source>
</evidence>
<evidence type="ECO:0000313" key="2">
    <source>
        <dbReference type="EMBL" id="GMA41656.1"/>
    </source>
</evidence>
<dbReference type="InterPro" id="IPR041289">
    <property type="entry name" value="Bact_RF_family3"/>
</dbReference>
<protein>
    <submittedName>
        <fullName evidence="2">Uncharacterized protein</fullName>
    </submittedName>
</protein>